<dbReference type="OrthoDB" id="6515429at2759"/>
<protein>
    <submittedName>
        <fullName evidence="4">Cuticle protein 6</fullName>
    </submittedName>
</protein>
<gene>
    <name evidence="4" type="ORF">WN51_07110</name>
</gene>
<dbReference type="Pfam" id="PF00379">
    <property type="entry name" value="Chitin_bind_4"/>
    <property type="match status" value="1"/>
</dbReference>
<dbReference type="InterPro" id="IPR050468">
    <property type="entry name" value="Cuticle_Struct_Prot"/>
</dbReference>
<feature type="chain" id="PRO_5005830859" evidence="3">
    <location>
        <begin position="19"/>
        <end position="622"/>
    </location>
</feature>
<sequence length="622" mass="65949">MGPVVGLLLAGLVSAALAKPGLLSAPLVATLTPAAAVGPDGRVLDTPEVAVAKAEHAAAHLNERLRLADAAARSVSAQSVQVIAAPATFLVPGAPIGPDGRVVDTPEVSVAKAAHAAAQVNERINLANEAARSVAADLNRPLVVANAIVSPAALQAATVGPDGRVQDTPEVAAAKAAHAVAQINERVNLANEAVRSSATLVTAGPTAAAVTVPLAVTVPAAPLGPDGRVQDTPEVAAARIAHVNAHINEKVNLANEAARLLACFLYKVADALGADLKDARSNRHELRIRKEERYGRVGEWNGGCFACLWVLLLFGCLVSTGSAESARPILGYQDSYGQYSFGYSAPSSARSEVRTSNGETRGVYSYIDDAGVIQTTQYTADSKNGFRVTATNLPQAPLPIQRASTLQMDELAGEENKIGENNVFLRELQPLKEISQTDERVKEEYKMNERNVFLQGRSETLEYKVESTRNEDTAASVKTIKESTIPVFRISYGNVLLVPPLVQAPTSVKGPSITPASTTLKTDRDNEPINKNERMEEQDKPIDLSKEIISPLDTLPLYSDYPTLAKYSAVPSLHYVVYNALTDKLSPSAPSNFDQGSSKIWCGTNTKIEQVSIGSGQHNSKV</sequence>
<dbReference type="GO" id="GO:0062129">
    <property type="term" value="C:chitin-based extracellular matrix"/>
    <property type="evidence" value="ECO:0007669"/>
    <property type="project" value="TreeGrafter"/>
</dbReference>
<dbReference type="PANTHER" id="PTHR10380:SF196">
    <property type="entry name" value="CUTICULAR PROTEIN 72EA"/>
    <property type="match status" value="1"/>
</dbReference>
<feature type="region of interest" description="Disordered" evidence="2">
    <location>
        <begin position="508"/>
        <end position="527"/>
    </location>
</feature>
<keyword evidence="1" id="KW-0193">Cuticle</keyword>
<dbReference type="InterPro" id="IPR000618">
    <property type="entry name" value="Insect_cuticle"/>
</dbReference>
<dbReference type="GO" id="GO:0008010">
    <property type="term" value="F:structural constituent of chitin-based larval cuticle"/>
    <property type="evidence" value="ECO:0007669"/>
    <property type="project" value="TreeGrafter"/>
</dbReference>
<reference evidence="4 5" key="1">
    <citation type="submission" date="2015-07" db="EMBL/GenBank/DDBJ databases">
        <title>The genome of Melipona quadrifasciata.</title>
        <authorList>
            <person name="Pan H."/>
            <person name="Kapheim K."/>
        </authorList>
    </citation>
    <scope>NUCLEOTIDE SEQUENCE [LARGE SCALE GENOMIC DNA]</scope>
    <source>
        <strain evidence="4">0111107301</strain>
        <tissue evidence="4">Whole body</tissue>
    </source>
</reference>
<evidence type="ECO:0000256" key="3">
    <source>
        <dbReference type="SAM" id="SignalP"/>
    </source>
</evidence>
<dbReference type="PANTHER" id="PTHR10380">
    <property type="entry name" value="CUTICLE PROTEIN"/>
    <property type="match status" value="1"/>
</dbReference>
<organism evidence="4 5">
    <name type="scientific">Melipona quadrifasciata</name>
    <dbReference type="NCBI Taxonomy" id="166423"/>
    <lineage>
        <taxon>Eukaryota</taxon>
        <taxon>Metazoa</taxon>
        <taxon>Ecdysozoa</taxon>
        <taxon>Arthropoda</taxon>
        <taxon>Hexapoda</taxon>
        <taxon>Insecta</taxon>
        <taxon>Pterygota</taxon>
        <taxon>Neoptera</taxon>
        <taxon>Endopterygota</taxon>
        <taxon>Hymenoptera</taxon>
        <taxon>Apocrita</taxon>
        <taxon>Aculeata</taxon>
        <taxon>Apoidea</taxon>
        <taxon>Anthophila</taxon>
        <taxon>Apidae</taxon>
        <taxon>Melipona</taxon>
    </lineage>
</organism>
<evidence type="ECO:0000313" key="5">
    <source>
        <dbReference type="Proteomes" id="UP000053105"/>
    </source>
</evidence>
<dbReference type="Proteomes" id="UP000053105">
    <property type="component" value="Unassembled WGS sequence"/>
</dbReference>
<evidence type="ECO:0000256" key="2">
    <source>
        <dbReference type="SAM" id="MobiDB-lite"/>
    </source>
</evidence>
<dbReference type="EMBL" id="KQ435949">
    <property type="protein sequence ID" value="KOX68137.1"/>
    <property type="molecule type" value="Genomic_DNA"/>
</dbReference>
<proteinExistence type="predicted"/>
<dbReference type="STRING" id="166423.A0A0M8ZP98"/>
<keyword evidence="3" id="KW-0732">Signal</keyword>
<evidence type="ECO:0000313" key="4">
    <source>
        <dbReference type="EMBL" id="KOX68137.1"/>
    </source>
</evidence>
<feature type="signal peptide" evidence="3">
    <location>
        <begin position="1"/>
        <end position="18"/>
    </location>
</feature>
<evidence type="ECO:0000256" key="1">
    <source>
        <dbReference type="PROSITE-ProRule" id="PRU00497"/>
    </source>
</evidence>
<dbReference type="PROSITE" id="PS51155">
    <property type="entry name" value="CHIT_BIND_RR_2"/>
    <property type="match status" value="1"/>
</dbReference>
<name>A0A0M8ZP98_9HYME</name>
<keyword evidence="5" id="KW-1185">Reference proteome</keyword>
<dbReference type="AlphaFoldDB" id="A0A0M8ZP98"/>
<accession>A0A0M8ZP98</accession>